<keyword evidence="1" id="KW-0472">Membrane</keyword>
<feature type="chain" id="PRO_5040430065" evidence="2">
    <location>
        <begin position="24"/>
        <end position="164"/>
    </location>
</feature>
<feature type="signal peptide" evidence="2">
    <location>
        <begin position="1"/>
        <end position="23"/>
    </location>
</feature>
<reference evidence="3" key="1">
    <citation type="submission" date="2022-12" db="EMBL/GenBank/DDBJ databases">
        <title>Genome assemblies of Blomia tropicalis.</title>
        <authorList>
            <person name="Cui Y."/>
        </authorList>
    </citation>
    <scope>NUCLEOTIDE SEQUENCE</scope>
    <source>
        <tissue evidence="3">Adult mites</tissue>
    </source>
</reference>
<evidence type="ECO:0000256" key="2">
    <source>
        <dbReference type="SAM" id="SignalP"/>
    </source>
</evidence>
<dbReference type="Proteomes" id="UP001142055">
    <property type="component" value="Chromosome 1"/>
</dbReference>
<protein>
    <submittedName>
        <fullName evidence="3">Uncharacterized protein</fullName>
    </submittedName>
</protein>
<gene>
    <name evidence="3" type="ORF">RDWZM_000880</name>
</gene>
<feature type="transmembrane region" description="Helical" evidence="1">
    <location>
        <begin position="92"/>
        <end position="112"/>
    </location>
</feature>
<evidence type="ECO:0000313" key="3">
    <source>
        <dbReference type="EMBL" id="KAJ6222335.1"/>
    </source>
</evidence>
<comment type="caution">
    <text evidence="3">The sequence shown here is derived from an EMBL/GenBank/DDBJ whole genome shotgun (WGS) entry which is preliminary data.</text>
</comment>
<keyword evidence="1" id="KW-1133">Transmembrane helix</keyword>
<evidence type="ECO:0000313" key="4">
    <source>
        <dbReference type="Proteomes" id="UP001142055"/>
    </source>
</evidence>
<accession>A0A9Q0MEV7</accession>
<keyword evidence="2" id="KW-0732">Signal</keyword>
<name>A0A9Q0MEV7_BLOTA</name>
<keyword evidence="1" id="KW-0812">Transmembrane</keyword>
<sequence length="164" mass="18644">MTRMTSSLRTVTIIILWLSSVWSLSNQQSEKSSIASNSSTIQLLGQFTEKILTKLSSNLNQLNPHINRAKARGYDWSYLDGYSHDVYGKSDYAWIIPLIIVVGFGTLLIPLMGTLMTTMITQGTINLTAGRRRRRDVHKDHNGIKWETLFKNVERAIAKFGKHF</sequence>
<evidence type="ECO:0000256" key="1">
    <source>
        <dbReference type="SAM" id="Phobius"/>
    </source>
</evidence>
<keyword evidence="4" id="KW-1185">Reference proteome</keyword>
<proteinExistence type="predicted"/>
<dbReference type="AlphaFoldDB" id="A0A9Q0MEV7"/>
<organism evidence="3 4">
    <name type="scientific">Blomia tropicalis</name>
    <name type="common">Mite</name>
    <dbReference type="NCBI Taxonomy" id="40697"/>
    <lineage>
        <taxon>Eukaryota</taxon>
        <taxon>Metazoa</taxon>
        <taxon>Ecdysozoa</taxon>
        <taxon>Arthropoda</taxon>
        <taxon>Chelicerata</taxon>
        <taxon>Arachnida</taxon>
        <taxon>Acari</taxon>
        <taxon>Acariformes</taxon>
        <taxon>Sarcoptiformes</taxon>
        <taxon>Astigmata</taxon>
        <taxon>Glycyphagoidea</taxon>
        <taxon>Echimyopodidae</taxon>
        <taxon>Blomia</taxon>
    </lineage>
</organism>
<dbReference type="EMBL" id="JAPWDV010000001">
    <property type="protein sequence ID" value="KAJ6222335.1"/>
    <property type="molecule type" value="Genomic_DNA"/>
</dbReference>